<gene>
    <name evidence="2" type="ORF">FB472_1156</name>
</gene>
<name>A0A8H2K626_9MICO</name>
<comment type="caution">
    <text evidence="2">The sequence shown here is derived from an EMBL/GenBank/DDBJ whole genome shotgun (WGS) entry which is preliminary data.</text>
</comment>
<dbReference type="AlphaFoldDB" id="A0A8H2K626"/>
<proteinExistence type="predicted"/>
<evidence type="ECO:0000313" key="2">
    <source>
        <dbReference type="EMBL" id="TQO19589.1"/>
    </source>
</evidence>
<reference evidence="2 3" key="1">
    <citation type="submission" date="2019-06" db="EMBL/GenBank/DDBJ databases">
        <title>Sequencing the genomes of 1000 actinobacteria strains.</title>
        <authorList>
            <person name="Klenk H.-P."/>
        </authorList>
    </citation>
    <scope>NUCLEOTIDE SEQUENCE [LARGE SCALE GENOMIC DNA]</scope>
    <source>
        <strain evidence="2 3">DSM 21947</strain>
    </source>
</reference>
<keyword evidence="1" id="KW-0472">Membrane</keyword>
<dbReference type="EMBL" id="VFRA01000001">
    <property type="protein sequence ID" value="TQO19589.1"/>
    <property type="molecule type" value="Genomic_DNA"/>
</dbReference>
<protein>
    <submittedName>
        <fullName evidence="2">Uncharacterized protein</fullName>
    </submittedName>
</protein>
<accession>A0A8H2K626</accession>
<evidence type="ECO:0000256" key="1">
    <source>
        <dbReference type="SAM" id="Phobius"/>
    </source>
</evidence>
<dbReference type="Proteomes" id="UP000316560">
    <property type="component" value="Unassembled WGS sequence"/>
</dbReference>
<feature type="transmembrane region" description="Helical" evidence="1">
    <location>
        <begin position="97"/>
        <end position="114"/>
    </location>
</feature>
<keyword evidence="1" id="KW-1133">Transmembrane helix</keyword>
<keyword evidence="3" id="KW-1185">Reference proteome</keyword>
<sequence>MIARVILRMKSIFLNGAISPGYADSGVEGSIFRQLEPVTVALISSDNAIASDTNGLSRTDTLEHLGTRDEAGFRTEFVIIGDFCLSGVTPFGSRQRLQVFTILSLLGCIMFAWLKVRAPSATSEVVLQFLTPPQLDG</sequence>
<organism evidence="2 3">
    <name type="scientific">Rhodoglobus vestalii</name>
    <dbReference type="NCBI Taxonomy" id="193384"/>
    <lineage>
        <taxon>Bacteria</taxon>
        <taxon>Bacillati</taxon>
        <taxon>Actinomycetota</taxon>
        <taxon>Actinomycetes</taxon>
        <taxon>Micrococcales</taxon>
        <taxon>Microbacteriaceae</taxon>
        <taxon>Rhodoglobus</taxon>
    </lineage>
</organism>
<evidence type="ECO:0000313" key="3">
    <source>
        <dbReference type="Proteomes" id="UP000316560"/>
    </source>
</evidence>
<keyword evidence="1" id="KW-0812">Transmembrane</keyword>